<comment type="function">
    <text evidence="5">Participates in chromosomal partition during cell division. May act via the formation of a condensin-like complex containing Smc and ScpA that pull DNA away from mid-cell into both cell halves.</text>
</comment>
<evidence type="ECO:0000256" key="4">
    <source>
        <dbReference type="ARBA" id="ARBA00023306"/>
    </source>
</evidence>
<dbReference type="Proteomes" id="UP000006443">
    <property type="component" value="Unassembled WGS sequence"/>
</dbReference>
<dbReference type="Pfam" id="PF04079">
    <property type="entry name" value="SMC_ScpB"/>
    <property type="match status" value="1"/>
</dbReference>
<dbReference type="OrthoDB" id="9806226at2"/>
<evidence type="ECO:0000256" key="5">
    <source>
        <dbReference type="HAMAP-Rule" id="MF_01804"/>
    </source>
</evidence>
<keyword evidence="6" id="KW-0175">Coiled coil</keyword>
<dbReference type="EMBL" id="ACJM01000003">
    <property type="protein sequence ID" value="EEG78283.1"/>
    <property type="molecule type" value="Genomic_DNA"/>
</dbReference>
<evidence type="ECO:0000256" key="2">
    <source>
        <dbReference type="ARBA" id="ARBA00022618"/>
    </source>
</evidence>
<evidence type="ECO:0000256" key="3">
    <source>
        <dbReference type="ARBA" id="ARBA00022829"/>
    </source>
</evidence>
<dbReference type="PANTHER" id="PTHR34298">
    <property type="entry name" value="SEGREGATION AND CONDENSATION PROTEIN B"/>
    <property type="match status" value="1"/>
</dbReference>
<dbReference type="eggNOG" id="COG1386">
    <property type="taxonomic scope" value="Bacteria"/>
</dbReference>
<dbReference type="GO" id="GO:0051301">
    <property type="term" value="P:cell division"/>
    <property type="evidence" value="ECO:0007669"/>
    <property type="project" value="UniProtKB-KW"/>
</dbReference>
<evidence type="ECO:0000256" key="1">
    <source>
        <dbReference type="ARBA" id="ARBA00022490"/>
    </source>
</evidence>
<feature type="coiled-coil region" evidence="6">
    <location>
        <begin position="30"/>
        <end position="64"/>
    </location>
</feature>
<dbReference type="HAMAP" id="MF_01804">
    <property type="entry name" value="ScpB"/>
    <property type="match status" value="1"/>
</dbReference>
<reference evidence="7 8" key="1">
    <citation type="submission" date="2009-02" db="EMBL/GenBank/DDBJ databases">
        <title>Sequencing of the draft genome and assembly of Dethiobacter alkaliphilus AHT 1.</title>
        <authorList>
            <consortium name="US DOE Joint Genome Institute (JGI-PGF)"/>
            <person name="Lucas S."/>
            <person name="Copeland A."/>
            <person name="Lapidus A."/>
            <person name="Glavina del Rio T."/>
            <person name="Dalin E."/>
            <person name="Tice H."/>
            <person name="Bruce D."/>
            <person name="Goodwin L."/>
            <person name="Pitluck S."/>
            <person name="Larimer F."/>
            <person name="Land M.L."/>
            <person name="Hauser L."/>
            <person name="Muyzer G."/>
        </authorList>
    </citation>
    <scope>NUCLEOTIDE SEQUENCE [LARGE SCALE GENOMIC DNA]</scope>
    <source>
        <strain evidence="7 8">AHT 1</strain>
    </source>
</reference>
<dbReference type="InterPro" id="IPR036390">
    <property type="entry name" value="WH_DNA-bd_sf"/>
</dbReference>
<dbReference type="AlphaFoldDB" id="C0GDY9"/>
<dbReference type="STRING" id="555088.DealDRAFT_0698"/>
<keyword evidence="3 5" id="KW-0159">Chromosome partition</keyword>
<dbReference type="PANTHER" id="PTHR34298:SF2">
    <property type="entry name" value="SEGREGATION AND CONDENSATION PROTEIN B"/>
    <property type="match status" value="1"/>
</dbReference>
<name>C0GDY9_DETAL</name>
<evidence type="ECO:0000313" key="7">
    <source>
        <dbReference type="EMBL" id="EEG78283.1"/>
    </source>
</evidence>
<dbReference type="InterPro" id="IPR005234">
    <property type="entry name" value="ScpB_csome_segregation"/>
</dbReference>
<dbReference type="InterPro" id="IPR036388">
    <property type="entry name" value="WH-like_DNA-bd_sf"/>
</dbReference>
<comment type="similarity">
    <text evidence="5">Belongs to the ScpB family.</text>
</comment>
<organism evidence="7 8">
    <name type="scientific">Dethiobacter alkaliphilus AHT 1</name>
    <dbReference type="NCBI Taxonomy" id="555088"/>
    <lineage>
        <taxon>Bacteria</taxon>
        <taxon>Bacillati</taxon>
        <taxon>Bacillota</taxon>
        <taxon>Dethiobacteria</taxon>
        <taxon>Dethiobacterales</taxon>
        <taxon>Dethiobacteraceae</taxon>
        <taxon>Dethiobacter</taxon>
    </lineage>
</organism>
<evidence type="ECO:0000313" key="8">
    <source>
        <dbReference type="Proteomes" id="UP000006443"/>
    </source>
</evidence>
<comment type="caution">
    <text evidence="7">The sequence shown here is derived from an EMBL/GenBank/DDBJ whole genome shotgun (WGS) entry which is preliminary data.</text>
</comment>
<sequence length="174" mass="19521">MLGVEKMNLKPLIEALLFVAEEPLPPDKIAEIVEAETKEVRAALKELQEEYAKAERGLQVTEIAKGFQLGTKPELAPVVEKLFKGEKSYTLSQAALETLAIIAYRQPVTRVDMENIRGVKVDGVVDTLLKRRFIRTVGRKDAPGRPILYGTTREFLKYFGLKDLSELPQPALKE</sequence>
<gene>
    <name evidence="5" type="primary">scpB</name>
    <name evidence="7" type="ORF">DealDRAFT_0698</name>
</gene>
<keyword evidence="2 5" id="KW-0132">Cell division</keyword>
<proteinExistence type="inferred from homology"/>
<keyword evidence="1 5" id="KW-0963">Cytoplasm</keyword>
<keyword evidence="8" id="KW-1185">Reference proteome</keyword>
<dbReference type="Gene3D" id="1.10.10.10">
    <property type="entry name" value="Winged helix-like DNA-binding domain superfamily/Winged helix DNA-binding domain"/>
    <property type="match status" value="2"/>
</dbReference>
<dbReference type="PIRSF" id="PIRSF019345">
    <property type="entry name" value="ScpB"/>
    <property type="match status" value="1"/>
</dbReference>
<dbReference type="NCBIfam" id="TIGR00281">
    <property type="entry name" value="SMC-Scp complex subunit ScpB"/>
    <property type="match status" value="1"/>
</dbReference>
<dbReference type="GO" id="GO:0006260">
    <property type="term" value="P:DNA replication"/>
    <property type="evidence" value="ECO:0007669"/>
    <property type="project" value="UniProtKB-UniRule"/>
</dbReference>
<evidence type="ECO:0000256" key="6">
    <source>
        <dbReference type="SAM" id="Coils"/>
    </source>
</evidence>
<comment type="subcellular location">
    <subcellularLocation>
        <location evidence="5">Cytoplasm</location>
    </subcellularLocation>
    <text evidence="5">Associated with two foci at the outer edges of the nucleoid region in young cells, and at four foci within both cell halves in older cells.</text>
</comment>
<accession>C0GDY9</accession>
<comment type="subunit">
    <text evidence="5">Homodimer. Homodimerization may be required to stabilize the binding of ScpA to the Smc head domains. Component of a cohesin-like complex composed of ScpA, ScpB and the Smc homodimer, in which ScpA and ScpB bind to the head domain of Smc. The presence of the three proteins is required for the association of the complex with DNA.</text>
</comment>
<dbReference type="GO" id="GO:0051304">
    <property type="term" value="P:chromosome separation"/>
    <property type="evidence" value="ECO:0007669"/>
    <property type="project" value="InterPro"/>
</dbReference>
<dbReference type="SUPFAM" id="SSF46785">
    <property type="entry name" value="Winged helix' DNA-binding domain"/>
    <property type="match status" value="2"/>
</dbReference>
<dbReference type="GO" id="GO:0005737">
    <property type="term" value="C:cytoplasm"/>
    <property type="evidence" value="ECO:0007669"/>
    <property type="project" value="UniProtKB-SubCell"/>
</dbReference>
<keyword evidence="4 5" id="KW-0131">Cell cycle</keyword>
<protein>
    <recommendedName>
        <fullName evidence="5">Segregation and condensation protein B</fullName>
    </recommendedName>
</protein>